<dbReference type="Pfam" id="PF02900">
    <property type="entry name" value="LigB"/>
    <property type="match status" value="1"/>
</dbReference>
<proteinExistence type="predicted"/>
<evidence type="ECO:0000313" key="3">
    <source>
        <dbReference type="Proteomes" id="UP001602013"/>
    </source>
</evidence>
<comment type="caution">
    <text evidence="2">The sequence shown here is derived from an EMBL/GenBank/DDBJ whole genome shotgun (WGS) entry which is preliminary data.</text>
</comment>
<sequence>MLVAAAVCPHPPLIVPELAGSAASELDPLRTACTEALRSLVRSGPDVIVVLGGADRSASYPGDAAGTLRPWGVDVRVGRGAPVLPLSLTVGRWLLDRAGLPGPVPAVRFEAVAIDAQPDECAALGAKIARAGDRVAVLAMGDGSARLTEKSPGYLHPAAAPYDEMLADALGNARVDRLAVLDPAEAADLWVAGRAVFQTLAAVAGARDESIAAGGLRGELLYQDAPYGVGYLVARWSAADAA</sequence>
<reference evidence="2 3" key="1">
    <citation type="submission" date="2024-10" db="EMBL/GenBank/DDBJ databases">
        <title>The Natural Products Discovery Center: Release of the First 8490 Sequenced Strains for Exploring Actinobacteria Biosynthetic Diversity.</title>
        <authorList>
            <person name="Kalkreuter E."/>
            <person name="Kautsar S.A."/>
            <person name="Yang D."/>
            <person name="Bader C.D."/>
            <person name="Teijaro C.N."/>
            <person name="Fluegel L."/>
            <person name="Davis C.M."/>
            <person name="Simpson J.R."/>
            <person name="Lauterbach L."/>
            <person name="Steele A.D."/>
            <person name="Gui C."/>
            <person name="Meng S."/>
            <person name="Li G."/>
            <person name="Viehrig K."/>
            <person name="Ye F."/>
            <person name="Su P."/>
            <person name="Kiefer A.F."/>
            <person name="Nichols A."/>
            <person name="Cepeda A.J."/>
            <person name="Yan W."/>
            <person name="Fan B."/>
            <person name="Jiang Y."/>
            <person name="Adhikari A."/>
            <person name="Zheng C.-J."/>
            <person name="Schuster L."/>
            <person name="Cowan T.M."/>
            <person name="Smanski M.J."/>
            <person name="Chevrette M.G."/>
            <person name="De Carvalho L.P.S."/>
            <person name="Shen B."/>
        </authorList>
    </citation>
    <scope>NUCLEOTIDE SEQUENCE [LARGE SCALE GENOMIC DNA]</scope>
    <source>
        <strain evidence="2 3">NPDC002173</strain>
    </source>
</reference>
<evidence type="ECO:0000259" key="1">
    <source>
        <dbReference type="Pfam" id="PF02900"/>
    </source>
</evidence>
<feature type="domain" description="Extradiol ring-cleavage dioxygenase class III enzyme subunit B" evidence="1">
    <location>
        <begin position="116"/>
        <end position="233"/>
    </location>
</feature>
<dbReference type="CDD" id="cd07951">
    <property type="entry name" value="ED_3B_N_AMMECR1"/>
    <property type="match status" value="1"/>
</dbReference>
<protein>
    <submittedName>
        <fullName evidence="2">Class III extradiol dioxygenase subunit B-like domain-containing protein</fullName>
    </submittedName>
</protein>
<dbReference type="InterPro" id="IPR004183">
    <property type="entry name" value="Xdiol_dOase_suB"/>
</dbReference>
<keyword evidence="3" id="KW-1185">Reference proteome</keyword>
<name>A0ABW6SWA1_9ACTN</name>
<accession>A0ABW6SWA1</accession>
<dbReference type="EMBL" id="JBIASD010000014">
    <property type="protein sequence ID" value="MFF3668204.1"/>
    <property type="molecule type" value="Genomic_DNA"/>
</dbReference>
<dbReference type="RefSeq" id="WP_387413642.1">
    <property type="nucleotide sequence ID" value="NZ_JBIASD010000014.1"/>
</dbReference>
<organism evidence="2 3">
    <name type="scientific">Microtetraspora malaysiensis</name>
    <dbReference type="NCBI Taxonomy" id="161358"/>
    <lineage>
        <taxon>Bacteria</taxon>
        <taxon>Bacillati</taxon>
        <taxon>Actinomycetota</taxon>
        <taxon>Actinomycetes</taxon>
        <taxon>Streptosporangiales</taxon>
        <taxon>Streptosporangiaceae</taxon>
        <taxon>Microtetraspora</taxon>
    </lineage>
</organism>
<evidence type="ECO:0000313" key="2">
    <source>
        <dbReference type="EMBL" id="MFF3668204.1"/>
    </source>
</evidence>
<dbReference type="Proteomes" id="UP001602013">
    <property type="component" value="Unassembled WGS sequence"/>
</dbReference>
<gene>
    <name evidence="2" type="ORF">ACFYXI_21705</name>
</gene>
<dbReference type="Gene3D" id="3.40.830.10">
    <property type="entry name" value="LigB-like"/>
    <property type="match status" value="2"/>
</dbReference>